<feature type="active site" description="Nucleophile" evidence="18">
    <location>
        <position position="25"/>
    </location>
</feature>
<keyword evidence="7" id="KW-0677">Repeat</keyword>
<evidence type="ECO:0000256" key="3">
    <source>
        <dbReference type="ARBA" id="ARBA00004496"/>
    </source>
</evidence>
<evidence type="ECO:0000313" key="23">
    <source>
        <dbReference type="Proteomes" id="UP000703661"/>
    </source>
</evidence>
<evidence type="ECO:0000256" key="10">
    <source>
        <dbReference type="ARBA" id="ARBA00022807"/>
    </source>
</evidence>
<comment type="caution">
    <text evidence="22">The sequence shown here is derived from an EMBL/GenBank/DDBJ whole genome shotgun (WGS) entry which is preliminary data.</text>
</comment>
<evidence type="ECO:0000313" key="22">
    <source>
        <dbReference type="EMBL" id="KAG0012891.1"/>
    </source>
</evidence>
<evidence type="ECO:0000256" key="11">
    <source>
        <dbReference type="ARBA" id="ARBA00023015"/>
    </source>
</evidence>
<keyword evidence="9 19" id="KW-0378">Hydrolase</keyword>
<dbReference type="GO" id="GO:0006508">
    <property type="term" value="P:proteolysis"/>
    <property type="evidence" value="ECO:0007669"/>
    <property type="project" value="UniProtKB-KW"/>
</dbReference>
<dbReference type="GO" id="GO:0005634">
    <property type="term" value="C:nucleus"/>
    <property type="evidence" value="ECO:0007669"/>
    <property type="project" value="UniProtKB-SubCell"/>
</dbReference>
<feature type="active site" evidence="19">
    <location>
        <position position="124"/>
    </location>
</feature>
<feature type="domain" description="Josephin" evidence="21">
    <location>
        <begin position="12"/>
        <end position="188"/>
    </location>
</feature>
<dbReference type="PANTHER" id="PTHR14159">
    <property type="entry name" value="ATAXIN-3-RELATED"/>
    <property type="match status" value="1"/>
</dbReference>
<gene>
    <name evidence="22" type="primary">ATXN3</name>
    <name evidence="22" type="ORF">BGZ80_011448</name>
</gene>
<feature type="region of interest" description="Disordered" evidence="20">
    <location>
        <begin position="178"/>
        <end position="226"/>
    </location>
</feature>
<feature type="active site" description="Proton acceptor" evidence="18">
    <location>
        <position position="124"/>
    </location>
</feature>
<reference evidence="22" key="1">
    <citation type="journal article" date="2020" name="Fungal Divers.">
        <title>Resolving the Mortierellaceae phylogeny through synthesis of multi-gene phylogenetics and phylogenomics.</title>
        <authorList>
            <person name="Vandepol N."/>
            <person name="Liber J."/>
            <person name="Desiro A."/>
            <person name="Na H."/>
            <person name="Kennedy M."/>
            <person name="Barry K."/>
            <person name="Grigoriev I.V."/>
            <person name="Miller A.N."/>
            <person name="O'Donnell K."/>
            <person name="Stajich J.E."/>
            <person name="Bonito G."/>
        </authorList>
    </citation>
    <scope>NUCLEOTIDE SEQUENCE</scope>
    <source>
        <strain evidence="22">NRRL 2769</strain>
    </source>
</reference>
<dbReference type="SMART" id="SM01246">
    <property type="entry name" value="Josephin"/>
    <property type="match status" value="1"/>
</dbReference>
<feature type="region of interest" description="Disordered" evidence="20">
    <location>
        <begin position="322"/>
        <end position="351"/>
    </location>
</feature>
<protein>
    <recommendedName>
        <fullName evidence="16">Ataxin-3 homolog</fullName>
        <ecNumber evidence="4">3.4.19.12</ecNumber>
    </recommendedName>
    <alternativeName>
        <fullName evidence="17">Machado-Joseph disease-like protein</fullName>
    </alternativeName>
</protein>
<evidence type="ECO:0000256" key="14">
    <source>
        <dbReference type="ARBA" id="ARBA00060106"/>
    </source>
</evidence>
<feature type="compositionally biased region" description="Low complexity" evidence="20">
    <location>
        <begin position="207"/>
        <end position="220"/>
    </location>
</feature>
<evidence type="ECO:0000256" key="20">
    <source>
        <dbReference type="SAM" id="MobiDB-lite"/>
    </source>
</evidence>
<keyword evidence="5" id="KW-0963">Cytoplasm</keyword>
<evidence type="ECO:0000256" key="12">
    <source>
        <dbReference type="ARBA" id="ARBA00023163"/>
    </source>
</evidence>
<evidence type="ECO:0000256" key="19">
    <source>
        <dbReference type="PROSITE-ProRule" id="PRU00331"/>
    </source>
</evidence>
<proteinExistence type="predicted"/>
<dbReference type="GO" id="GO:0016579">
    <property type="term" value="P:protein deubiquitination"/>
    <property type="evidence" value="ECO:0007669"/>
    <property type="project" value="InterPro"/>
</dbReference>
<feature type="active site" evidence="19">
    <location>
        <position position="25"/>
    </location>
</feature>
<evidence type="ECO:0000259" key="21">
    <source>
        <dbReference type="PROSITE" id="PS50957"/>
    </source>
</evidence>
<keyword evidence="11" id="KW-0805">Transcription regulation</keyword>
<dbReference type="Gene3D" id="1.10.287.10">
    <property type="entry name" value="S15/NS1, RNA-binding"/>
    <property type="match status" value="1"/>
</dbReference>
<evidence type="ECO:0000256" key="5">
    <source>
        <dbReference type="ARBA" id="ARBA00022490"/>
    </source>
</evidence>
<evidence type="ECO:0000256" key="6">
    <source>
        <dbReference type="ARBA" id="ARBA00022670"/>
    </source>
</evidence>
<dbReference type="EC" id="3.4.19.12" evidence="4"/>
<dbReference type="GO" id="GO:0004843">
    <property type="term" value="F:cysteine-type deubiquitinase activity"/>
    <property type="evidence" value="ECO:0007669"/>
    <property type="project" value="UniProtKB-EC"/>
</dbReference>
<keyword evidence="10" id="KW-0788">Thiol protease</keyword>
<dbReference type="PROSITE" id="PS50957">
    <property type="entry name" value="JOSEPHIN"/>
    <property type="match status" value="1"/>
</dbReference>
<evidence type="ECO:0000256" key="13">
    <source>
        <dbReference type="ARBA" id="ARBA00023242"/>
    </source>
</evidence>
<dbReference type="PRINTS" id="PR01233">
    <property type="entry name" value="JOSEPHIN"/>
</dbReference>
<evidence type="ECO:0000256" key="18">
    <source>
        <dbReference type="PIRSR" id="PIRSR633865-1"/>
    </source>
</evidence>
<dbReference type="EMBL" id="JAAAID010000920">
    <property type="protein sequence ID" value="KAG0012891.1"/>
    <property type="molecule type" value="Genomic_DNA"/>
</dbReference>
<feature type="active site" evidence="18 19">
    <location>
        <position position="142"/>
    </location>
</feature>
<keyword evidence="6" id="KW-0645">Protease</keyword>
<evidence type="ECO:0000256" key="4">
    <source>
        <dbReference type="ARBA" id="ARBA00012759"/>
    </source>
</evidence>
<dbReference type="InterPro" id="IPR006155">
    <property type="entry name" value="Josephin"/>
</dbReference>
<keyword evidence="13" id="KW-0539">Nucleus</keyword>
<dbReference type="Pfam" id="PF02809">
    <property type="entry name" value="UIM"/>
    <property type="match status" value="1"/>
</dbReference>
<dbReference type="Pfam" id="PF02099">
    <property type="entry name" value="Josephin"/>
    <property type="match status" value="1"/>
</dbReference>
<keyword evidence="8" id="KW-0833">Ubl conjugation pathway</keyword>
<feature type="compositionally biased region" description="Polar residues" evidence="20">
    <location>
        <begin position="245"/>
        <end position="269"/>
    </location>
</feature>
<dbReference type="GO" id="GO:0005737">
    <property type="term" value="C:cytoplasm"/>
    <property type="evidence" value="ECO:0007669"/>
    <property type="project" value="UniProtKB-SubCell"/>
</dbReference>
<evidence type="ECO:0000256" key="15">
    <source>
        <dbReference type="ARBA" id="ARBA00063584"/>
    </source>
</evidence>
<evidence type="ECO:0000256" key="17">
    <source>
        <dbReference type="ARBA" id="ARBA00082365"/>
    </source>
</evidence>
<comment type="function">
    <text evidence="14">Acts as a chain editing deubiquitinating enzyme that binds and cleaves 'Lys-48'-linked polyubiquitin chains, with a preference for chains containing four or more ubiquitin molecules thereby modulating protein degradation by the ubiquitin-proteasome pathway. Probably by regulating the IGF-1-insulin-like pathway, regulates lifespan. Regulates germline DNA double-strand-break repair and apoptosis in response to DNA damage by recruiting E4 ubiquitin-protein ligase ufd-2 to DNA repair foci. Interacts with key regulators of transcription and represses transcription. Acts as a histone-binding protein that regulates transcription.</text>
</comment>
<dbReference type="PROSITE" id="PS50330">
    <property type="entry name" value="UIM"/>
    <property type="match status" value="1"/>
</dbReference>
<keyword evidence="23" id="KW-1185">Reference proteome</keyword>
<dbReference type="Gene3D" id="3.90.70.40">
    <property type="match status" value="1"/>
</dbReference>
<evidence type="ECO:0000256" key="16">
    <source>
        <dbReference type="ARBA" id="ARBA00069055"/>
    </source>
</evidence>
<evidence type="ECO:0000256" key="7">
    <source>
        <dbReference type="ARBA" id="ARBA00022737"/>
    </source>
</evidence>
<evidence type="ECO:0000256" key="2">
    <source>
        <dbReference type="ARBA" id="ARBA00004123"/>
    </source>
</evidence>
<comment type="catalytic activity">
    <reaction evidence="1">
        <text>Thiol-dependent hydrolysis of ester, thioester, amide, peptide and isopeptide bonds formed by the C-terminal Gly of ubiquitin (a 76-residue protein attached to proteins as an intracellular targeting signal).</text>
        <dbReference type="EC" id="3.4.19.12"/>
    </reaction>
</comment>
<feature type="compositionally biased region" description="Basic and acidic residues" evidence="20">
    <location>
        <begin position="273"/>
        <end position="285"/>
    </location>
</feature>
<evidence type="ECO:0000256" key="8">
    <source>
        <dbReference type="ARBA" id="ARBA00022786"/>
    </source>
</evidence>
<evidence type="ECO:0000256" key="1">
    <source>
        <dbReference type="ARBA" id="ARBA00000707"/>
    </source>
</evidence>
<evidence type="ECO:0000256" key="9">
    <source>
        <dbReference type="ARBA" id="ARBA00022801"/>
    </source>
</evidence>
<name>A0A9P6MTG3_9FUNG</name>
<keyword evidence="12" id="KW-0804">Transcription</keyword>
<sequence length="375" mass="41324">MISLHPSHSFIVFFYVNEQQEGNLCAQHCLNALLQGPYFTAIDLAELARQLDQREQDALGNSGSGSRNVTSQNMDDSGFFSVQVISHALSIWNTQIIPWGAKEVSDAKSEPEREFSFICNLDQHWYTLRRFGPSTQRWYDLNSLHPQPQYMSATYLGMTLSQLEAEGYSIFVVRPLSKPDPSTTSVAKTPIVSQSEIKAKEATTDLPPESTSTPSAPAPSFLNERQEMERIRRQRIEERERVGKQQMSTLTSLSASPVASDTNDSNNSNKRIRVNDTEKTEKPSEDFIVSTPSFLPPCEADGMAAAMPLVQAPESQKLENQTFGGAGYRLGGSPPQSTAASASLPPGFSLEDADLADTEDEMMQQAIAMSLQGSK</sequence>
<dbReference type="PANTHER" id="PTHR14159:SF0">
    <property type="entry name" value="ATAXIN-3-RELATED"/>
    <property type="match status" value="1"/>
</dbReference>
<comment type="subcellular location">
    <subcellularLocation>
        <location evidence="3">Cytoplasm</location>
    </subcellularLocation>
    <subcellularLocation>
        <location evidence="2">Nucleus</location>
    </subcellularLocation>
</comment>
<dbReference type="Proteomes" id="UP000703661">
    <property type="component" value="Unassembled WGS sequence"/>
</dbReference>
<dbReference type="InterPro" id="IPR003903">
    <property type="entry name" value="UIM_dom"/>
</dbReference>
<dbReference type="AlphaFoldDB" id="A0A9P6MTG3"/>
<comment type="subunit">
    <text evidence="15">Forms a complex composed of deubiquitinating enzyme atx-3, adapter ubxn-5 and cdc-48.1. Forms a complex composed of deubiquitinating enzyme atx-3, E4 ubiquitin-protein ligase ufd-2 and cdc-48.1. Interacts (via RRDR motif) with cdc-48.1 (via N-terminus) and cdc-48.2 (via N-terminus); the interaction with cdc-48.1 is not required for atx-3 enzymatic activity. Interacts (via C-terminus) with ubxn-5. May interact with ned-8.</text>
</comment>
<feature type="region of interest" description="Disordered" evidence="20">
    <location>
        <begin position="239"/>
        <end position="289"/>
    </location>
</feature>
<feature type="compositionally biased region" description="Polar residues" evidence="20">
    <location>
        <begin position="180"/>
        <end position="196"/>
    </location>
</feature>
<dbReference type="FunFam" id="1.10.287.10:FF:000018">
    <property type="entry name" value="Ataxin-3 homolog"/>
    <property type="match status" value="1"/>
</dbReference>
<dbReference type="InterPro" id="IPR033865">
    <property type="entry name" value="Ataxin-3"/>
</dbReference>
<organism evidence="22 23">
    <name type="scientific">Entomortierella chlamydospora</name>
    <dbReference type="NCBI Taxonomy" id="101097"/>
    <lineage>
        <taxon>Eukaryota</taxon>
        <taxon>Fungi</taxon>
        <taxon>Fungi incertae sedis</taxon>
        <taxon>Mucoromycota</taxon>
        <taxon>Mortierellomycotina</taxon>
        <taxon>Mortierellomycetes</taxon>
        <taxon>Mortierellales</taxon>
        <taxon>Mortierellaceae</taxon>
        <taxon>Entomortierella</taxon>
    </lineage>
</organism>
<accession>A0A9P6MTG3</accession>